<evidence type="ECO:0000313" key="4">
    <source>
        <dbReference type="Proteomes" id="UP001151760"/>
    </source>
</evidence>
<feature type="domain" description="Reverse transcriptase Ty1/copia-type" evidence="2">
    <location>
        <begin position="181"/>
        <end position="256"/>
    </location>
</feature>
<dbReference type="InterPro" id="IPR013103">
    <property type="entry name" value="RVT_2"/>
</dbReference>
<organism evidence="3 4">
    <name type="scientific">Tanacetum coccineum</name>
    <dbReference type="NCBI Taxonomy" id="301880"/>
    <lineage>
        <taxon>Eukaryota</taxon>
        <taxon>Viridiplantae</taxon>
        <taxon>Streptophyta</taxon>
        <taxon>Embryophyta</taxon>
        <taxon>Tracheophyta</taxon>
        <taxon>Spermatophyta</taxon>
        <taxon>Magnoliopsida</taxon>
        <taxon>eudicotyledons</taxon>
        <taxon>Gunneridae</taxon>
        <taxon>Pentapetalae</taxon>
        <taxon>asterids</taxon>
        <taxon>campanulids</taxon>
        <taxon>Asterales</taxon>
        <taxon>Asteraceae</taxon>
        <taxon>Asteroideae</taxon>
        <taxon>Anthemideae</taxon>
        <taxon>Anthemidinae</taxon>
        <taxon>Tanacetum</taxon>
    </lineage>
</organism>
<feature type="compositionally biased region" description="Polar residues" evidence="1">
    <location>
        <begin position="42"/>
        <end position="66"/>
    </location>
</feature>
<reference evidence="3" key="1">
    <citation type="journal article" date="2022" name="Int. J. Mol. Sci.">
        <title>Draft Genome of Tanacetum Coccineum: Genomic Comparison of Closely Related Tanacetum-Family Plants.</title>
        <authorList>
            <person name="Yamashiro T."/>
            <person name="Shiraishi A."/>
            <person name="Nakayama K."/>
            <person name="Satake H."/>
        </authorList>
    </citation>
    <scope>NUCLEOTIDE SEQUENCE</scope>
</reference>
<proteinExistence type="predicted"/>
<evidence type="ECO:0000256" key="1">
    <source>
        <dbReference type="SAM" id="MobiDB-lite"/>
    </source>
</evidence>
<sequence length="306" mass="34939">MFHQQRTTGKHCFSQCLMSTLILHPCVDSQVPAVIAPEPAVSTGTPSSTIIDQDAPSTSTSKTTQETPSLIIPLSVEEVYHDIEVAYMDNNSSFDILIPEPSSEESSSQVIIPNNAHSLTQPPEHIIKWTKDHLIDNSYEEALTEFSWIESMQEELNKFERLEVWELVPHSYCVMIITFEVDIQVARLEAIRIFIAFAAHMNMVVYQMDMKTAFLNGILREEVYVSQLEGFEDPENPNHVYKLKKSLYGLKQALRTCRPDPVFAMSMCARYQAKPTEKHLHAMLTMRVAKIPEKVRLEVGNYWMTD</sequence>
<keyword evidence="4" id="KW-1185">Reference proteome</keyword>
<accession>A0ABQ5B106</accession>
<reference evidence="3" key="2">
    <citation type="submission" date="2022-01" db="EMBL/GenBank/DDBJ databases">
        <authorList>
            <person name="Yamashiro T."/>
            <person name="Shiraishi A."/>
            <person name="Satake H."/>
            <person name="Nakayama K."/>
        </authorList>
    </citation>
    <scope>NUCLEOTIDE SEQUENCE</scope>
</reference>
<dbReference type="EMBL" id="BQNB010012828">
    <property type="protein sequence ID" value="GJT08410.1"/>
    <property type="molecule type" value="Genomic_DNA"/>
</dbReference>
<evidence type="ECO:0000259" key="2">
    <source>
        <dbReference type="Pfam" id="PF07727"/>
    </source>
</evidence>
<comment type="caution">
    <text evidence="3">The sequence shown here is derived from an EMBL/GenBank/DDBJ whole genome shotgun (WGS) entry which is preliminary data.</text>
</comment>
<protein>
    <submittedName>
        <fullName evidence="3">Retrovirus-related pol polyprotein from transposon TNT 1-94</fullName>
    </submittedName>
</protein>
<feature type="region of interest" description="Disordered" evidence="1">
    <location>
        <begin position="38"/>
        <end position="66"/>
    </location>
</feature>
<name>A0ABQ5B106_9ASTR</name>
<dbReference type="Proteomes" id="UP001151760">
    <property type="component" value="Unassembled WGS sequence"/>
</dbReference>
<gene>
    <name evidence="3" type="ORF">Tco_0842872</name>
</gene>
<dbReference type="Pfam" id="PF07727">
    <property type="entry name" value="RVT_2"/>
    <property type="match status" value="1"/>
</dbReference>
<evidence type="ECO:0000313" key="3">
    <source>
        <dbReference type="EMBL" id="GJT08410.1"/>
    </source>
</evidence>